<reference evidence="2 3" key="1">
    <citation type="submission" date="2019-03" db="EMBL/GenBank/DDBJ databases">
        <title>Thermus tengchongensis species for the arsenic transformation mechanism.</title>
        <authorList>
            <person name="Yuan G.C."/>
        </authorList>
    </citation>
    <scope>NUCLEOTIDE SEQUENCE [LARGE SCALE GENOMIC DNA]</scope>
    <source>
        <strain evidence="2 3">15Y</strain>
    </source>
</reference>
<keyword evidence="1" id="KW-0732">Signal</keyword>
<organism evidence="2 3">
    <name type="scientific">Thermus tengchongensis</name>
    <dbReference type="NCBI Taxonomy" id="1214928"/>
    <lineage>
        <taxon>Bacteria</taxon>
        <taxon>Thermotogati</taxon>
        <taxon>Deinococcota</taxon>
        <taxon>Deinococci</taxon>
        <taxon>Thermales</taxon>
        <taxon>Thermaceae</taxon>
        <taxon>Thermus</taxon>
    </lineage>
</organism>
<evidence type="ECO:0000313" key="3">
    <source>
        <dbReference type="Proteomes" id="UP000297244"/>
    </source>
</evidence>
<feature type="signal peptide" evidence="1">
    <location>
        <begin position="1"/>
        <end position="20"/>
    </location>
</feature>
<accession>A0ABY2KA73</accession>
<dbReference type="EMBL" id="SKBL01000002">
    <property type="protein sequence ID" value="TFU17696.1"/>
    <property type="molecule type" value="Genomic_DNA"/>
</dbReference>
<dbReference type="InterPro" id="IPR013783">
    <property type="entry name" value="Ig-like_fold"/>
</dbReference>
<feature type="chain" id="PRO_5046681705" description="SD-repeat containing protein B domain-containing protein" evidence="1">
    <location>
        <begin position="21"/>
        <end position="467"/>
    </location>
</feature>
<proteinExistence type="predicted"/>
<dbReference type="RefSeq" id="WP_135342965.1">
    <property type="nucleotide sequence ID" value="NZ_JAKEDU010000007.1"/>
</dbReference>
<dbReference type="PROSITE" id="PS51257">
    <property type="entry name" value="PROKAR_LIPOPROTEIN"/>
    <property type="match status" value="1"/>
</dbReference>
<evidence type="ECO:0000313" key="2">
    <source>
        <dbReference type="EMBL" id="TFU17696.1"/>
    </source>
</evidence>
<name>A0ABY2KA73_9DEIN</name>
<dbReference type="SUPFAM" id="SSF117074">
    <property type="entry name" value="Hypothetical protein PA1324"/>
    <property type="match status" value="1"/>
</dbReference>
<protein>
    <recommendedName>
        <fullName evidence="4">SD-repeat containing protein B domain-containing protein</fullName>
    </recommendedName>
</protein>
<dbReference type="Proteomes" id="UP000297244">
    <property type="component" value="Unassembled WGS sequence"/>
</dbReference>
<dbReference type="Gene3D" id="2.60.40.10">
    <property type="entry name" value="Immunoglobulins"/>
    <property type="match status" value="1"/>
</dbReference>
<gene>
    <name evidence="2" type="ORF">E0489_02660</name>
</gene>
<comment type="caution">
    <text evidence="2">The sequence shown here is derived from an EMBL/GenBank/DDBJ whole genome shotgun (WGS) entry which is preliminary data.</text>
</comment>
<evidence type="ECO:0008006" key="4">
    <source>
        <dbReference type="Google" id="ProtNLM"/>
    </source>
</evidence>
<sequence>MRSTRAFWFLAGAALALVLAACGGQTGSLGASSSSLQAANAPLTGAIYTTLGDGSLVNGNVYDAKEDVYLNGGPPPNAPCTAAGLPDGEYYFQVTDPSGSTLLTTDPIDHRRVRVQGGVFVAYTGALYGGTRQVGAGKCPGAISVQLFPYADTPNPGGEYKVWVTRVADYAPESGVHGFLPAKSKTDNFKVRMRGEEPADVVIWGYKWYDANTNGIWDPGEPAIPGWRVEKEPPTPSEVTYTSASGQYSFLVPKNSGSYTLTEVPPPPGWWPAGRWLNTTPTSGTVTVGTADVHGPDFGNVCLGAGGGRTLGFWSNRNGQNTMNGLGMNTVLAELRNLHLVGANGNPFDPTSYSEFRSWLLGANATNMAYMLSAQMAAMYLNVRAGFVEGSALVYAPGTQSANAAGFAQVSALLAEADAELALHPTAFAGDPWRTYQEALKNALDWANNNQTFVQPGPEACPFDSPY</sequence>
<keyword evidence="3" id="KW-1185">Reference proteome</keyword>
<evidence type="ECO:0000256" key="1">
    <source>
        <dbReference type="SAM" id="SignalP"/>
    </source>
</evidence>